<evidence type="ECO:0000256" key="4">
    <source>
        <dbReference type="ARBA" id="ARBA00023125"/>
    </source>
</evidence>
<evidence type="ECO:0000256" key="2">
    <source>
        <dbReference type="ARBA" id="ARBA00023012"/>
    </source>
</evidence>
<evidence type="ECO:0000256" key="5">
    <source>
        <dbReference type="ARBA" id="ARBA00023163"/>
    </source>
</evidence>
<dbReference type="InterPro" id="IPR001789">
    <property type="entry name" value="Sig_transdc_resp-reg_receiver"/>
</dbReference>
<feature type="domain" description="HTH LytTR-type" evidence="8">
    <location>
        <begin position="158"/>
        <end position="227"/>
    </location>
</feature>
<keyword evidence="10" id="KW-1185">Reference proteome</keyword>
<keyword evidence="2" id="KW-0902">Two-component regulatory system</keyword>
<accession>A0A2G0CE08</accession>
<dbReference type="InterPro" id="IPR007492">
    <property type="entry name" value="LytTR_DNA-bd_dom"/>
</dbReference>
<dbReference type="SMART" id="SM00448">
    <property type="entry name" value="REC"/>
    <property type="match status" value="1"/>
</dbReference>
<protein>
    <submittedName>
        <fullName evidence="9">DNA-binding response regulator</fullName>
    </submittedName>
</protein>
<dbReference type="InterPro" id="IPR039420">
    <property type="entry name" value="WalR-like"/>
</dbReference>
<organism evidence="9 10">
    <name type="scientific">Neolewinella marina</name>
    <dbReference type="NCBI Taxonomy" id="438751"/>
    <lineage>
        <taxon>Bacteria</taxon>
        <taxon>Pseudomonadati</taxon>
        <taxon>Bacteroidota</taxon>
        <taxon>Saprospiria</taxon>
        <taxon>Saprospirales</taxon>
        <taxon>Lewinellaceae</taxon>
        <taxon>Neolewinella</taxon>
    </lineage>
</organism>
<dbReference type="Gene3D" id="3.40.50.2300">
    <property type="match status" value="1"/>
</dbReference>
<reference evidence="9 10" key="1">
    <citation type="submission" date="2017-10" db="EMBL/GenBank/DDBJ databases">
        <title>The draft genome sequence of Lewinella marina KCTC 32374.</title>
        <authorList>
            <person name="Wang K."/>
        </authorList>
    </citation>
    <scope>NUCLEOTIDE SEQUENCE [LARGE SCALE GENOMIC DNA]</scope>
    <source>
        <strain evidence="9 10">MKG-38</strain>
    </source>
</reference>
<evidence type="ECO:0000256" key="3">
    <source>
        <dbReference type="ARBA" id="ARBA00023015"/>
    </source>
</evidence>
<comment type="caution">
    <text evidence="9">The sequence shown here is derived from an EMBL/GenBank/DDBJ whole genome shotgun (WGS) entry which is preliminary data.</text>
</comment>
<dbReference type="PANTHER" id="PTHR48111">
    <property type="entry name" value="REGULATOR OF RPOS"/>
    <property type="match status" value="1"/>
</dbReference>
<proteinExistence type="predicted"/>
<keyword evidence="4 9" id="KW-0238">DNA-binding</keyword>
<dbReference type="Proteomes" id="UP000226437">
    <property type="component" value="Unassembled WGS sequence"/>
</dbReference>
<dbReference type="GO" id="GO:0032993">
    <property type="term" value="C:protein-DNA complex"/>
    <property type="evidence" value="ECO:0007669"/>
    <property type="project" value="TreeGrafter"/>
</dbReference>
<evidence type="ECO:0000259" key="8">
    <source>
        <dbReference type="PROSITE" id="PS50930"/>
    </source>
</evidence>
<feature type="domain" description="Response regulatory" evidence="7">
    <location>
        <begin position="3"/>
        <end position="118"/>
    </location>
</feature>
<dbReference type="GO" id="GO:0006355">
    <property type="term" value="P:regulation of DNA-templated transcription"/>
    <property type="evidence" value="ECO:0007669"/>
    <property type="project" value="TreeGrafter"/>
</dbReference>
<evidence type="ECO:0000256" key="6">
    <source>
        <dbReference type="PROSITE-ProRule" id="PRU00169"/>
    </source>
</evidence>
<dbReference type="CDD" id="cd17534">
    <property type="entry name" value="REC_DC-like"/>
    <property type="match status" value="1"/>
</dbReference>
<dbReference type="GO" id="GO:0000976">
    <property type="term" value="F:transcription cis-regulatory region binding"/>
    <property type="evidence" value="ECO:0007669"/>
    <property type="project" value="TreeGrafter"/>
</dbReference>
<dbReference type="Pfam" id="PF00072">
    <property type="entry name" value="Response_reg"/>
    <property type="match status" value="1"/>
</dbReference>
<evidence type="ECO:0000259" key="7">
    <source>
        <dbReference type="PROSITE" id="PS50110"/>
    </source>
</evidence>
<dbReference type="AlphaFoldDB" id="A0A2G0CE08"/>
<dbReference type="PANTHER" id="PTHR48111:SF1">
    <property type="entry name" value="TWO-COMPONENT RESPONSE REGULATOR ORR33"/>
    <property type="match status" value="1"/>
</dbReference>
<evidence type="ECO:0000256" key="1">
    <source>
        <dbReference type="ARBA" id="ARBA00022553"/>
    </source>
</evidence>
<dbReference type="PROSITE" id="PS50110">
    <property type="entry name" value="RESPONSE_REGULATORY"/>
    <property type="match status" value="1"/>
</dbReference>
<dbReference type="EMBL" id="PDLO01000004">
    <property type="protein sequence ID" value="PHK98214.1"/>
    <property type="molecule type" value="Genomic_DNA"/>
</dbReference>
<dbReference type="InterPro" id="IPR011006">
    <property type="entry name" value="CheY-like_superfamily"/>
</dbReference>
<dbReference type="GO" id="GO:0000156">
    <property type="term" value="F:phosphorelay response regulator activity"/>
    <property type="evidence" value="ECO:0007669"/>
    <property type="project" value="TreeGrafter"/>
</dbReference>
<dbReference type="SUPFAM" id="SSF52172">
    <property type="entry name" value="CheY-like"/>
    <property type="match status" value="1"/>
</dbReference>
<keyword evidence="1 6" id="KW-0597">Phosphoprotein</keyword>
<dbReference type="Gene3D" id="2.40.50.1020">
    <property type="entry name" value="LytTr DNA-binding domain"/>
    <property type="match status" value="1"/>
</dbReference>
<sequence length="257" mass="28701">MINILLVEDEAVLAMEMEETLESEGYTVVGTAASGEKALELFRESSVDLLLCDISIQGPWDGIETVQRLMAIRPVPVIYLTALADHETIQRAKATYPAAYISKPYNLTSLRIAIELAINNFALRKGELTPGTDTPGVAEAESNPVPSRDSILKVEDHIFVKNNYRFVKISLADILYLEADNNYTVINTAAQKLAIRQPLKAILDRLAVPRLVRTHRSFAVNLDQVESFTETEVQVGPRDIPLGRNYKQAFLDYFNFS</sequence>
<gene>
    <name evidence="9" type="ORF">CGL56_10950</name>
</gene>
<dbReference type="SMART" id="SM00850">
    <property type="entry name" value="LytTR"/>
    <property type="match status" value="1"/>
</dbReference>
<feature type="modified residue" description="4-aspartylphosphate" evidence="6">
    <location>
        <position position="53"/>
    </location>
</feature>
<dbReference type="GO" id="GO:0005829">
    <property type="term" value="C:cytosol"/>
    <property type="evidence" value="ECO:0007669"/>
    <property type="project" value="TreeGrafter"/>
</dbReference>
<dbReference type="OrthoDB" id="1646880at2"/>
<keyword evidence="5" id="KW-0804">Transcription</keyword>
<dbReference type="Pfam" id="PF04397">
    <property type="entry name" value="LytTR"/>
    <property type="match status" value="1"/>
</dbReference>
<evidence type="ECO:0000313" key="10">
    <source>
        <dbReference type="Proteomes" id="UP000226437"/>
    </source>
</evidence>
<evidence type="ECO:0000313" key="9">
    <source>
        <dbReference type="EMBL" id="PHK98214.1"/>
    </source>
</evidence>
<keyword evidence="3" id="KW-0805">Transcription regulation</keyword>
<name>A0A2G0CE08_9BACT</name>
<dbReference type="RefSeq" id="WP_099106601.1">
    <property type="nucleotide sequence ID" value="NZ_JAATJF010000004.1"/>
</dbReference>
<dbReference type="PROSITE" id="PS50930">
    <property type="entry name" value="HTH_LYTTR"/>
    <property type="match status" value="1"/>
</dbReference>